<dbReference type="AlphaFoldDB" id="A0A0C2CVT1"/>
<dbReference type="PANTHER" id="PTHR12526">
    <property type="entry name" value="GLYCOSYLTRANSFERASE"/>
    <property type="match status" value="1"/>
</dbReference>
<comment type="caution">
    <text evidence="3">The sequence shown here is derived from an EMBL/GenBank/DDBJ whole genome shotgun (WGS) entry which is preliminary data.</text>
</comment>
<dbReference type="Gene3D" id="3.40.50.2000">
    <property type="entry name" value="Glycogen Phosphorylase B"/>
    <property type="match status" value="2"/>
</dbReference>
<sequence>MTPERDPAVGPRRRVAFVITRSDSIGGAQLHVLELARALGQAGHAVAVFVGGDGPFISRLREAGVSVWPIPDLVREIDPAAELRGLAQLRTALRAFNPDLITAHSTKAGWLARVIGTAMRIPVLFTVHGWLFTSGKLSARQQVARLAECSTGPLADRLMAVSEHDKQIGIEHGVARASAFSVVHNSLPDNADSLRADPSRSPPRLVMVARFDYPKDPITLIHALGQLRELAWTCELIGDGPDRPKVEAAMREAGLASRIELLGTRDDVPQRLAAAQVFLLLSMREGFPISILEAMRAGLPVVASDVGGIAEAVIDGETGKLVPPAAVPELAAALAPLITQPELRQRLGAAGRARFVAEFGFETHVRRAWAVYAEVIEQGSKSLPAKLWSRLMPGTEN</sequence>
<dbReference type="RefSeq" id="WP_052554999.1">
    <property type="nucleotide sequence ID" value="NZ_JMCC02000089.1"/>
</dbReference>
<dbReference type="GO" id="GO:0016757">
    <property type="term" value="F:glycosyltransferase activity"/>
    <property type="evidence" value="ECO:0007669"/>
    <property type="project" value="InterPro"/>
</dbReference>
<dbReference type="EMBL" id="JMCC02000089">
    <property type="protein sequence ID" value="KIG13705.1"/>
    <property type="molecule type" value="Genomic_DNA"/>
</dbReference>
<evidence type="ECO:0000313" key="4">
    <source>
        <dbReference type="Proteomes" id="UP000031599"/>
    </source>
</evidence>
<dbReference type="Pfam" id="PF13579">
    <property type="entry name" value="Glyco_trans_4_4"/>
    <property type="match status" value="1"/>
</dbReference>
<dbReference type="CDD" id="cd03808">
    <property type="entry name" value="GT4_CapM-like"/>
    <property type="match status" value="1"/>
</dbReference>
<reference evidence="3 4" key="1">
    <citation type="submission" date="2014-12" db="EMBL/GenBank/DDBJ databases">
        <title>Genome assembly of Enhygromyxa salina DSM 15201.</title>
        <authorList>
            <person name="Sharma G."/>
            <person name="Subramanian S."/>
        </authorList>
    </citation>
    <scope>NUCLEOTIDE SEQUENCE [LARGE SCALE GENOMIC DNA]</scope>
    <source>
        <strain evidence="3 4">DSM 15201</strain>
    </source>
</reference>
<feature type="domain" description="Glycosyl transferase family 1" evidence="1">
    <location>
        <begin position="202"/>
        <end position="353"/>
    </location>
</feature>
<keyword evidence="3" id="KW-0808">Transferase</keyword>
<evidence type="ECO:0000259" key="1">
    <source>
        <dbReference type="Pfam" id="PF00534"/>
    </source>
</evidence>
<dbReference type="SUPFAM" id="SSF53756">
    <property type="entry name" value="UDP-Glycosyltransferase/glycogen phosphorylase"/>
    <property type="match status" value="1"/>
</dbReference>
<dbReference type="Proteomes" id="UP000031599">
    <property type="component" value="Unassembled WGS sequence"/>
</dbReference>
<accession>A0A0C2CVT1</accession>
<evidence type="ECO:0000259" key="2">
    <source>
        <dbReference type="Pfam" id="PF13579"/>
    </source>
</evidence>
<protein>
    <submittedName>
        <fullName evidence="3">Exopolysaccharide biosynthesis glycosyltransferase EpsF</fullName>
    </submittedName>
</protein>
<proteinExistence type="predicted"/>
<dbReference type="Pfam" id="PF00534">
    <property type="entry name" value="Glycos_transf_1"/>
    <property type="match status" value="1"/>
</dbReference>
<gene>
    <name evidence="3" type="ORF">DB30_07551</name>
</gene>
<name>A0A0C2CVT1_9BACT</name>
<organism evidence="3 4">
    <name type="scientific">Enhygromyxa salina</name>
    <dbReference type="NCBI Taxonomy" id="215803"/>
    <lineage>
        <taxon>Bacteria</taxon>
        <taxon>Pseudomonadati</taxon>
        <taxon>Myxococcota</taxon>
        <taxon>Polyangia</taxon>
        <taxon>Nannocystales</taxon>
        <taxon>Nannocystaceae</taxon>
        <taxon>Enhygromyxa</taxon>
    </lineage>
</organism>
<evidence type="ECO:0000313" key="3">
    <source>
        <dbReference type="EMBL" id="KIG13705.1"/>
    </source>
</evidence>
<dbReference type="InterPro" id="IPR001296">
    <property type="entry name" value="Glyco_trans_1"/>
</dbReference>
<feature type="domain" description="Glycosyltransferase subfamily 4-like N-terminal" evidence="2">
    <location>
        <begin position="26"/>
        <end position="177"/>
    </location>
</feature>
<dbReference type="InterPro" id="IPR028098">
    <property type="entry name" value="Glyco_trans_4-like_N"/>
</dbReference>